<dbReference type="Proteomes" id="UP000237271">
    <property type="component" value="Unassembled WGS sequence"/>
</dbReference>
<reference evidence="2 3" key="1">
    <citation type="journal article" date="2017" name="Genome Biol. Evol.">
        <title>Phytophthora megakarya and P. palmivora, closely related causal agents of cacao black pod rot, underwent increases in genome sizes and gene numbers by different mechanisms.</title>
        <authorList>
            <person name="Ali S.S."/>
            <person name="Shao J."/>
            <person name="Lary D.J."/>
            <person name="Kronmiller B."/>
            <person name="Shen D."/>
            <person name="Strem M.D."/>
            <person name="Amoako-Attah I."/>
            <person name="Akrofi A.Y."/>
            <person name="Begoude B.A."/>
            <person name="Ten Hoopen G.M."/>
            <person name="Coulibaly K."/>
            <person name="Kebe B.I."/>
            <person name="Melnick R.L."/>
            <person name="Guiltinan M.J."/>
            <person name="Tyler B.M."/>
            <person name="Meinhardt L.W."/>
            <person name="Bailey B.A."/>
        </authorList>
    </citation>
    <scope>NUCLEOTIDE SEQUENCE [LARGE SCALE GENOMIC DNA]</scope>
    <source>
        <strain evidence="3">sbr112.9</strain>
    </source>
</reference>
<dbReference type="InterPro" id="IPR038279">
    <property type="entry name" value="Ndc10_dom2_sf"/>
</dbReference>
<sequence length="384" mass="44000">MEIEESELATLQTTLSSRPLNTKRKYEGYQNEFVKRCSEKHFRDGSTVTKGKLHLFLSDQVVGRESKKKKGHIVGGSTVCGYVNAIVDLYNQQVALRINSNGHPRSAQVKQLIKNVQAQATERKKRNYQDRGVGSLLDGFHSEAEFKLICDTFFLLDDLRGRAAFLVSHYGLLRGENIRDLELADMFSQKLDGEGFQPSTALVLLIQHGKTNTYGKLQHVGFMRNKNVHVCPIGAIAFYLFERFHVDLEPFPSFRQSQDWYDIKFLRGRNRKTSISYNTHKQCYEKVFDHLGLTFNKKTHINRQQGVRQLESCDVDASQTRRHGRWGMDTVEAVYSAPLAREAMRALSGHPAHSRLYYLERAIVEPPTDLQALIFPKLDASRIY</sequence>
<accession>A0A2P4YTU4</accession>
<dbReference type="InterPro" id="IPR031872">
    <property type="entry name" value="NDC10_II"/>
</dbReference>
<dbReference type="Pfam" id="PF16787">
    <property type="entry name" value="NDC10_II"/>
    <property type="match status" value="1"/>
</dbReference>
<feature type="domain" description="Ndc10" evidence="1">
    <location>
        <begin position="98"/>
        <end position="380"/>
    </location>
</feature>
<evidence type="ECO:0000259" key="1">
    <source>
        <dbReference type="Pfam" id="PF16787"/>
    </source>
</evidence>
<dbReference type="Gene3D" id="1.10.443.20">
    <property type="entry name" value="Centromere DNA-binding protein complex CBF3 subunit, domain 2"/>
    <property type="match status" value="1"/>
</dbReference>
<name>A0A2P4YTU4_9STRA</name>
<dbReference type="GO" id="GO:0003677">
    <property type="term" value="F:DNA binding"/>
    <property type="evidence" value="ECO:0007669"/>
    <property type="project" value="InterPro"/>
</dbReference>
<dbReference type="EMBL" id="NCKW01000135">
    <property type="protein sequence ID" value="POM81218.1"/>
    <property type="molecule type" value="Genomic_DNA"/>
</dbReference>
<organism evidence="2 3">
    <name type="scientific">Phytophthora palmivora</name>
    <dbReference type="NCBI Taxonomy" id="4796"/>
    <lineage>
        <taxon>Eukaryota</taxon>
        <taxon>Sar</taxon>
        <taxon>Stramenopiles</taxon>
        <taxon>Oomycota</taxon>
        <taxon>Peronosporomycetes</taxon>
        <taxon>Peronosporales</taxon>
        <taxon>Peronosporaceae</taxon>
        <taxon>Phytophthora</taxon>
    </lineage>
</organism>
<evidence type="ECO:0000313" key="2">
    <source>
        <dbReference type="EMBL" id="POM81218.1"/>
    </source>
</evidence>
<comment type="caution">
    <text evidence="2">The sequence shown here is derived from an EMBL/GenBank/DDBJ whole genome shotgun (WGS) entry which is preliminary data.</text>
</comment>
<protein>
    <recommendedName>
        <fullName evidence="1">Ndc10 domain-containing protein</fullName>
    </recommendedName>
</protein>
<dbReference type="AlphaFoldDB" id="A0A2P4YTU4"/>
<evidence type="ECO:0000313" key="3">
    <source>
        <dbReference type="Proteomes" id="UP000237271"/>
    </source>
</evidence>
<gene>
    <name evidence="2" type="ORF">PHPALM_844</name>
</gene>
<keyword evidence="3" id="KW-1185">Reference proteome</keyword>
<proteinExistence type="predicted"/>
<dbReference type="OrthoDB" id="125800at2759"/>